<evidence type="ECO:0000313" key="2">
    <source>
        <dbReference type="EMBL" id="NEZ58540.1"/>
    </source>
</evidence>
<keyword evidence="1" id="KW-0472">Membrane</keyword>
<evidence type="ECO:0000313" key="3">
    <source>
        <dbReference type="Proteomes" id="UP000481033"/>
    </source>
</evidence>
<dbReference type="RefSeq" id="WP_250565013.1">
    <property type="nucleotide sequence ID" value="NZ_QXHD01000004.1"/>
</dbReference>
<reference evidence="2 3" key="1">
    <citation type="journal article" date="2020" name="Microb. Ecol.">
        <title>Ecogenomics of the Marine Benthic Filamentous Cyanobacterium Adonisia.</title>
        <authorList>
            <person name="Walter J.M."/>
            <person name="Coutinho F.H."/>
            <person name="Leomil L."/>
            <person name="Hargreaves P.I."/>
            <person name="Campeao M.E."/>
            <person name="Vieira V.V."/>
            <person name="Silva B.S."/>
            <person name="Fistarol G.O."/>
            <person name="Salomon P.S."/>
            <person name="Sawabe T."/>
            <person name="Mino S."/>
            <person name="Hosokawa M."/>
            <person name="Miyashita H."/>
            <person name="Maruyama F."/>
            <person name="van Verk M.C."/>
            <person name="Dutilh B.E."/>
            <person name="Thompson C.C."/>
            <person name="Thompson F.L."/>
        </authorList>
    </citation>
    <scope>NUCLEOTIDE SEQUENCE [LARGE SCALE GENOMIC DNA]</scope>
    <source>
        <strain evidence="2 3">CCMR0081</strain>
    </source>
</reference>
<keyword evidence="1" id="KW-1133">Transmembrane helix</keyword>
<name>A0A6M0RRP2_9CYAN</name>
<dbReference type="Proteomes" id="UP000481033">
    <property type="component" value="Unassembled WGS sequence"/>
</dbReference>
<feature type="transmembrane region" description="Helical" evidence="1">
    <location>
        <begin position="61"/>
        <end position="84"/>
    </location>
</feature>
<evidence type="ECO:0000256" key="1">
    <source>
        <dbReference type="SAM" id="Phobius"/>
    </source>
</evidence>
<sequence length="88" mass="10158">MNYVRAHYVPHPSVDGQKIGILSNKLNDCRPTCFKKKHYSEEKFRHSAMSTPTPKDWTNRIIFVLLIAFIGWQLFRVGLIVGVANGWL</sequence>
<proteinExistence type="predicted"/>
<dbReference type="AlphaFoldDB" id="A0A6M0RRP2"/>
<keyword evidence="1" id="KW-0812">Transmembrane</keyword>
<organism evidence="2 3">
    <name type="scientific">Adonisia turfae CCMR0081</name>
    <dbReference type="NCBI Taxonomy" id="2292702"/>
    <lineage>
        <taxon>Bacteria</taxon>
        <taxon>Bacillati</taxon>
        <taxon>Cyanobacteriota</taxon>
        <taxon>Adonisia</taxon>
        <taxon>Adonisia turfae</taxon>
    </lineage>
</organism>
<comment type="caution">
    <text evidence="2">The sequence shown here is derived from an EMBL/GenBank/DDBJ whole genome shotgun (WGS) entry which is preliminary data.</text>
</comment>
<keyword evidence="3" id="KW-1185">Reference proteome</keyword>
<gene>
    <name evidence="2" type="ORF">DXZ20_23415</name>
</gene>
<dbReference type="EMBL" id="QXHD01000004">
    <property type="protein sequence ID" value="NEZ58540.1"/>
    <property type="molecule type" value="Genomic_DNA"/>
</dbReference>
<protein>
    <submittedName>
        <fullName evidence="2">Uncharacterized protein</fullName>
    </submittedName>
</protein>
<accession>A0A6M0RRP2</accession>